<evidence type="ECO:0000256" key="3">
    <source>
        <dbReference type="ARBA" id="ARBA00022475"/>
    </source>
</evidence>
<dbReference type="OrthoDB" id="9783047at2"/>
<dbReference type="Gene3D" id="2.40.50.100">
    <property type="match status" value="1"/>
</dbReference>
<feature type="compositionally biased region" description="Low complexity" evidence="6">
    <location>
        <begin position="407"/>
        <end position="427"/>
    </location>
</feature>
<dbReference type="InterPro" id="IPR058625">
    <property type="entry name" value="MdtA-like_BSH"/>
</dbReference>
<reference evidence="11 12" key="2">
    <citation type="submission" date="2019-02" db="EMBL/GenBank/DDBJ databases">
        <title>'Lichenibacterium ramalinii' gen. nov. sp. nov., 'Lichenibacterium minor' gen. nov. sp. nov.</title>
        <authorList>
            <person name="Pankratov T."/>
        </authorList>
    </citation>
    <scope>NUCLEOTIDE SEQUENCE [LARGE SCALE GENOMIC DNA]</scope>
    <source>
        <strain evidence="11 12">RmlP001</strain>
    </source>
</reference>
<evidence type="ECO:0000256" key="1">
    <source>
        <dbReference type="ARBA" id="ARBA00004236"/>
    </source>
</evidence>
<dbReference type="Proteomes" id="UP000289411">
    <property type="component" value="Unassembled WGS sequence"/>
</dbReference>
<keyword evidence="4" id="KW-0997">Cell inner membrane</keyword>
<dbReference type="Pfam" id="PF25989">
    <property type="entry name" value="YknX_C"/>
    <property type="match status" value="1"/>
</dbReference>
<organism evidence="11 12">
    <name type="scientific">Lichenibacterium ramalinae</name>
    <dbReference type="NCBI Taxonomy" id="2316527"/>
    <lineage>
        <taxon>Bacteria</taxon>
        <taxon>Pseudomonadati</taxon>
        <taxon>Pseudomonadota</taxon>
        <taxon>Alphaproteobacteria</taxon>
        <taxon>Hyphomicrobiales</taxon>
        <taxon>Lichenihabitantaceae</taxon>
        <taxon>Lichenibacterium</taxon>
    </lineage>
</organism>
<dbReference type="Pfam" id="PF25876">
    <property type="entry name" value="HH_MFP_RND"/>
    <property type="match status" value="1"/>
</dbReference>
<dbReference type="NCBIfam" id="TIGR01730">
    <property type="entry name" value="RND_mfp"/>
    <property type="match status" value="1"/>
</dbReference>
<dbReference type="Gene3D" id="2.40.420.20">
    <property type="match status" value="1"/>
</dbReference>
<dbReference type="InterPro" id="IPR058624">
    <property type="entry name" value="MdtA-like_HH"/>
</dbReference>
<dbReference type="Gene3D" id="1.10.287.470">
    <property type="entry name" value="Helix hairpin bin"/>
    <property type="match status" value="1"/>
</dbReference>
<evidence type="ECO:0000313" key="11">
    <source>
        <dbReference type="EMBL" id="RYB06260.1"/>
    </source>
</evidence>
<dbReference type="InterPro" id="IPR058626">
    <property type="entry name" value="MdtA-like_b-barrel"/>
</dbReference>
<gene>
    <name evidence="11" type="ORF">D3272_05715</name>
</gene>
<dbReference type="PANTHER" id="PTHR30469:SF12">
    <property type="entry name" value="MULTIDRUG RESISTANCE PROTEIN MDTA"/>
    <property type="match status" value="1"/>
</dbReference>
<dbReference type="SUPFAM" id="SSF111369">
    <property type="entry name" value="HlyD-like secretion proteins"/>
    <property type="match status" value="1"/>
</dbReference>
<evidence type="ECO:0000259" key="7">
    <source>
        <dbReference type="Pfam" id="PF25876"/>
    </source>
</evidence>
<dbReference type="InterPro" id="IPR058637">
    <property type="entry name" value="YknX-like_C"/>
</dbReference>
<feature type="region of interest" description="Disordered" evidence="6">
    <location>
        <begin position="42"/>
        <end position="68"/>
    </location>
</feature>
<feature type="domain" description="Multidrug resistance protein MdtA-like barrel-sandwich hybrid" evidence="8">
    <location>
        <begin position="99"/>
        <end position="240"/>
    </location>
</feature>
<evidence type="ECO:0000313" key="12">
    <source>
        <dbReference type="Proteomes" id="UP000289411"/>
    </source>
</evidence>
<accession>A0A4Q2REB8</accession>
<dbReference type="InterPro" id="IPR006143">
    <property type="entry name" value="RND_pump_MFP"/>
</dbReference>
<evidence type="ECO:0000259" key="8">
    <source>
        <dbReference type="Pfam" id="PF25917"/>
    </source>
</evidence>
<evidence type="ECO:0000259" key="9">
    <source>
        <dbReference type="Pfam" id="PF25944"/>
    </source>
</evidence>
<dbReference type="GO" id="GO:0015562">
    <property type="term" value="F:efflux transmembrane transporter activity"/>
    <property type="evidence" value="ECO:0007669"/>
    <property type="project" value="TreeGrafter"/>
</dbReference>
<dbReference type="PANTHER" id="PTHR30469">
    <property type="entry name" value="MULTIDRUG RESISTANCE PROTEIN MDTA"/>
    <property type="match status" value="1"/>
</dbReference>
<feature type="domain" description="YknX-like C-terminal permuted SH3-like" evidence="10">
    <location>
        <begin position="332"/>
        <end position="400"/>
    </location>
</feature>
<keyword evidence="5" id="KW-0472">Membrane</keyword>
<evidence type="ECO:0000259" key="10">
    <source>
        <dbReference type="Pfam" id="PF25989"/>
    </source>
</evidence>
<keyword evidence="3" id="KW-1003">Cell membrane</keyword>
<dbReference type="AlphaFoldDB" id="A0A4Q2REB8"/>
<feature type="domain" description="Multidrug resistance protein MdtA-like alpha-helical hairpin" evidence="7">
    <location>
        <begin position="139"/>
        <end position="208"/>
    </location>
</feature>
<feature type="domain" description="Multidrug resistance protein MdtA-like beta-barrel" evidence="9">
    <location>
        <begin position="245"/>
        <end position="327"/>
    </location>
</feature>
<dbReference type="Pfam" id="PF25944">
    <property type="entry name" value="Beta-barrel_RND"/>
    <property type="match status" value="1"/>
</dbReference>
<keyword evidence="12" id="KW-1185">Reference proteome</keyword>
<evidence type="ECO:0000256" key="6">
    <source>
        <dbReference type="SAM" id="MobiDB-lite"/>
    </source>
</evidence>
<proteinExistence type="inferred from homology"/>
<comment type="similarity">
    <text evidence="2">Belongs to the membrane fusion protein (MFP) (TC 8.A.1) family.</text>
</comment>
<name>A0A4Q2REB8_9HYPH</name>
<evidence type="ECO:0000256" key="5">
    <source>
        <dbReference type="ARBA" id="ARBA00023136"/>
    </source>
</evidence>
<dbReference type="Pfam" id="PF25917">
    <property type="entry name" value="BSH_RND"/>
    <property type="match status" value="1"/>
</dbReference>
<evidence type="ECO:0000256" key="4">
    <source>
        <dbReference type="ARBA" id="ARBA00022519"/>
    </source>
</evidence>
<sequence length="485" mass="50460">MKRFLTLAVILLVGAVVLAERFPAIHARVPWLPDVPGLGQAASMKPTGAGGNAAGGEAPDRKRRRFSADGPTPVLAAEARYADVPVTAEVLGTVQATNSVLVRSQVDGKLVEIAFKEGQDVKKGDVLARIDPATYKALYDSAVAKKAQDEALLANAQVDLVRYNKLAETQYGSHQQADTQKSLVAQYNAQLAQDQASIDNTKTTLDYATIRSPIDGRTGIRIVDQGNLVHASDSTGIVTVAQVKPIAAVFNLPQQWLRQVNAATARGTLRLEAHDGDSGALVDTGTLQVVDNTVDQTTGTVKMKGSFPNAEDQLWPGQFVNLRLYVDKLSHVVVVPTPAVQRGPDGAFVYAVKDGKAVMTKVTTGRQTEAETVVTAGLAPPALVITTGFTRLTDGAKVAVSTATAANAPSAGGAAEDGADGAATGAEAKPDATTPDGANPDPAKPDATTAGTARHEADADAAAGGPEAVRPHRRRRDGARPAATN</sequence>
<comment type="caution">
    <text evidence="11">The sequence shown here is derived from an EMBL/GenBank/DDBJ whole genome shotgun (WGS) entry which is preliminary data.</text>
</comment>
<dbReference type="GO" id="GO:1990281">
    <property type="term" value="C:efflux pump complex"/>
    <property type="evidence" value="ECO:0007669"/>
    <property type="project" value="TreeGrafter"/>
</dbReference>
<evidence type="ECO:0000256" key="2">
    <source>
        <dbReference type="ARBA" id="ARBA00009477"/>
    </source>
</evidence>
<comment type="subcellular location">
    <subcellularLocation>
        <location evidence="1">Cell membrane</location>
    </subcellularLocation>
</comment>
<feature type="region of interest" description="Disordered" evidence="6">
    <location>
        <begin position="407"/>
        <end position="485"/>
    </location>
</feature>
<dbReference type="EMBL" id="QYBC01000004">
    <property type="protein sequence ID" value="RYB06260.1"/>
    <property type="molecule type" value="Genomic_DNA"/>
</dbReference>
<reference evidence="11 12" key="1">
    <citation type="submission" date="2018-09" db="EMBL/GenBank/DDBJ databases">
        <authorList>
            <person name="Grouzdev D.S."/>
            <person name="Krutkina M.S."/>
        </authorList>
    </citation>
    <scope>NUCLEOTIDE SEQUENCE [LARGE SCALE GENOMIC DNA]</scope>
    <source>
        <strain evidence="11 12">RmlP001</strain>
    </source>
</reference>
<dbReference type="RefSeq" id="WP_129218196.1">
    <property type="nucleotide sequence ID" value="NZ_QYBC01000004.1"/>
</dbReference>
<protein>
    <submittedName>
        <fullName evidence="11">Efflux RND transporter periplasmic adaptor subunit</fullName>
    </submittedName>
</protein>
<dbReference type="Gene3D" id="2.40.30.170">
    <property type="match status" value="1"/>
</dbReference>